<keyword evidence="3" id="KW-1185">Reference proteome</keyword>
<sequence>MNRRGAQTLTRAPSLYVTIIQRVLTIPELLEMIFSFLEKGDLSRNALVCKAWSEVALDILWRDVDDLPRMLHLLAPTEACPQGQRFCRPLEPSDWLRFMRYAGRVRKLAVTPDIDKYLQEPLVFDEIARARTTLHLFPRLSSLTWTSETGERLRVSLMFMHENIKGFAVLLTPSINYSFKVYFQEITLRMPKITQLDLRFSFPVRDIERELCELLGALPRLEEIILPKYTFTTNLIEALSRKEALRIVQFEFIPHQGSGDVADVQDWKPVLQEGAFPALYDFNVNVRLPAMLRFMNDPFFPSNLRCLYVHLIELATPQCVRDFFLAVAETCPHLTNLVLDYSGAPTPYVFRSVVPEDELITWETLRPLLKCSQLTSFHLDWSTPLAISQEDVEELASSWPQLEVLGLNVSPMPSADPPSLTLHALIPFAKHCPDIRELGLYIDASATAVAHLPDAAQLARLLGLTARPFPRLQRLFFGLSSIDEPEAVALFLSQLCPLGCDVDAGVNWPDTGRKEIVVAVPEDMEAGITLSRSIDAWYHCWVEVNQLLPVLVKLRMEEKKRRGELEHEVEDLRTCYKVSEERRSLGTAAVADRGCTLQ</sequence>
<dbReference type="Gene3D" id="3.80.10.10">
    <property type="entry name" value="Ribonuclease Inhibitor"/>
    <property type="match status" value="1"/>
</dbReference>
<evidence type="ECO:0000313" key="3">
    <source>
        <dbReference type="Proteomes" id="UP000256964"/>
    </source>
</evidence>
<evidence type="ECO:0000259" key="1">
    <source>
        <dbReference type="Pfam" id="PF12937"/>
    </source>
</evidence>
<dbReference type="PANTHER" id="PTHR16134:SF119">
    <property type="entry name" value="AT02038P-RELATED"/>
    <property type="match status" value="1"/>
</dbReference>
<dbReference type="EMBL" id="KZ857485">
    <property type="protein sequence ID" value="RDX42425.1"/>
    <property type="molecule type" value="Genomic_DNA"/>
</dbReference>
<dbReference type="InterPro" id="IPR032675">
    <property type="entry name" value="LRR_dom_sf"/>
</dbReference>
<dbReference type="AlphaFoldDB" id="A0A371CQ51"/>
<dbReference type="OrthoDB" id="2447803at2759"/>
<dbReference type="InterPro" id="IPR001810">
    <property type="entry name" value="F-box_dom"/>
</dbReference>
<name>A0A371CQ51_9APHY</name>
<dbReference type="SUPFAM" id="SSF81383">
    <property type="entry name" value="F-box domain"/>
    <property type="match status" value="1"/>
</dbReference>
<dbReference type="SUPFAM" id="SSF52047">
    <property type="entry name" value="RNI-like"/>
    <property type="match status" value="1"/>
</dbReference>
<evidence type="ECO:0000313" key="2">
    <source>
        <dbReference type="EMBL" id="RDX42425.1"/>
    </source>
</evidence>
<dbReference type="STRING" id="139420.A0A371CQ51"/>
<organism evidence="2 3">
    <name type="scientific">Lentinus brumalis</name>
    <dbReference type="NCBI Taxonomy" id="2498619"/>
    <lineage>
        <taxon>Eukaryota</taxon>
        <taxon>Fungi</taxon>
        <taxon>Dikarya</taxon>
        <taxon>Basidiomycota</taxon>
        <taxon>Agaricomycotina</taxon>
        <taxon>Agaricomycetes</taxon>
        <taxon>Polyporales</taxon>
        <taxon>Polyporaceae</taxon>
        <taxon>Lentinus</taxon>
    </lineage>
</organism>
<dbReference type="PANTHER" id="PTHR16134">
    <property type="entry name" value="F-BOX/TPR REPEAT PROTEIN POF3"/>
    <property type="match status" value="1"/>
</dbReference>
<gene>
    <name evidence="2" type="ORF">OH76DRAFT_1391970</name>
</gene>
<feature type="domain" description="F-box" evidence="1">
    <location>
        <begin position="27"/>
        <end position="64"/>
    </location>
</feature>
<dbReference type="InterPro" id="IPR036047">
    <property type="entry name" value="F-box-like_dom_sf"/>
</dbReference>
<accession>A0A371CQ51</accession>
<reference evidence="2 3" key="1">
    <citation type="journal article" date="2018" name="Biotechnol. Biofuels">
        <title>Integrative visual omics of the white-rot fungus Polyporus brumalis exposes the biotechnological potential of its oxidative enzymes for delignifying raw plant biomass.</title>
        <authorList>
            <person name="Miyauchi S."/>
            <person name="Rancon A."/>
            <person name="Drula E."/>
            <person name="Hage H."/>
            <person name="Chaduli D."/>
            <person name="Favel A."/>
            <person name="Grisel S."/>
            <person name="Henrissat B."/>
            <person name="Herpoel-Gimbert I."/>
            <person name="Ruiz-Duenas F.J."/>
            <person name="Chevret D."/>
            <person name="Hainaut M."/>
            <person name="Lin J."/>
            <person name="Wang M."/>
            <person name="Pangilinan J."/>
            <person name="Lipzen A."/>
            <person name="Lesage-Meessen L."/>
            <person name="Navarro D."/>
            <person name="Riley R."/>
            <person name="Grigoriev I.V."/>
            <person name="Zhou S."/>
            <person name="Raouche S."/>
            <person name="Rosso M.N."/>
        </authorList>
    </citation>
    <scope>NUCLEOTIDE SEQUENCE [LARGE SCALE GENOMIC DNA]</scope>
    <source>
        <strain evidence="2 3">BRFM 1820</strain>
    </source>
</reference>
<dbReference type="Gene3D" id="1.20.1280.50">
    <property type="match status" value="1"/>
</dbReference>
<dbReference type="Proteomes" id="UP000256964">
    <property type="component" value="Unassembled WGS sequence"/>
</dbReference>
<protein>
    <recommendedName>
        <fullName evidence="1">F-box domain-containing protein</fullName>
    </recommendedName>
</protein>
<proteinExistence type="predicted"/>
<dbReference type="Pfam" id="PF12937">
    <property type="entry name" value="F-box-like"/>
    <property type="match status" value="1"/>
</dbReference>